<dbReference type="RefSeq" id="WP_152836313.1">
    <property type="nucleotide sequence ID" value="NZ_WHUG01000001.1"/>
</dbReference>
<proteinExistence type="predicted"/>
<dbReference type="InterPro" id="IPR029063">
    <property type="entry name" value="SAM-dependent_MTases_sf"/>
</dbReference>
<keyword evidence="1" id="KW-0489">Methyltransferase</keyword>
<comment type="caution">
    <text evidence="1">The sequence shown here is derived from an EMBL/GenBank/DDBJ whole genome shotgun (WGS) entry which is preliminary data.</text>
</comment>
<dbReference type="SUPFAM" id="SSF53335">
    <property type="entry name" value="S-adenosyl-L-methionine-dependent methyltransferases"/>
    <property type="match status" value="1"/>
</dbReference>
<accession>A0A6A7MWA6</accession>
<name>A0A6A7MWA6_9BURK</name>
<keyword evidence="1" id="KW-0808">Transferase</keyword>
<sequence length="248" mass="27700">MPILAYTGLTLLLAISFYILHKLRHVHILLYDVRDQTHHDQAGLFRQLEALQGLYIELDLKHSLPPTRGWAASPDFLLEVARHARTLKQATVLECSSGISTLVLARCMQLNGGGKVYSLEHDVHFAAQTRAQLRRHGLQDFATVIDAPLTPYDFDGQSWPWYDLAQLPELPSFDLLVIDGPPQATRAQARYPAGPLLFPRLTAGATVYLDDASRPDEQAILRRWRQEFPALAQSSPGCEKGCALLRVG</sequence>
<dbReference type="GO" id="GO:0008168">
    <property type="term" value="F:methyltransferase activity"/>
    <property type="evidence" value="ECO:0007669"/>
    <property type="project" value="UniProtKB-KW"/>
</dbReference>
<organism evidence="1 2">
    <name type="scientific">Rugamonas aquatica</name>
    <dbReference type="NCBI Taxonomy" id="2743357"/>
    <lineage>
        <taxon>Bacteria</taxon>
        <taxon>Pseudomonadati</taxon>
        <taxon>Pseudomonadota</taxon>
        <taxon>Betaproteobacteria</taxon>
        <taxon>Burkholderiales</taxon>
        <taxon>Oxalobacteraceae</taxon>
        <taxon>Telluria group</taxon>
        <taxon>Rugamonas</taxon>
    </lineage>
</organism>
<keyword evidence="2" id="KW-1185">Reference proteome</keyword>
<dbReference type="EMBL" id="WHUG01000001">
    <property type="protein sequence ID" value="MQA36969.1"/>
    <property type="molecule type" value="Genomic_DNA"/>
</dbReference>
<dbReference type="AlphaFoldDB" id="A0A6A7MWA6"/>
<gene>
    <name evidence="1" type="ORF">GEV02_02305</name>
</gene>
<protein>
    <submittedName>
        <fullName evidence="1">Class I SAM-dependent methyltransferase</fullName>
    </submittedName>
</protein>
<dbReference type="Gene3D" id="3.40.50.150">
    <property type="entry name" value="Vaccinia Virus protein VP39"/>
    <property type="match status" value="1"/>
</dbReference>
<reference evidence="1 2" key="1">
    <citation type="submission" date="2019-10" db="EMBL/GenBank/DDBJ databases">
        <title>Two novel species isolated from a subtropical stream in China.</title>
        <authorList>
            <person name="Lu H."/>
        </authorList>
    </citation>
    <scope>NUCLEOTIDE SEQUENCE [LARGE SCALE GENOMIC DNA]</scope>
    <source>
        <strain evidence="1 2">FT29W</strain>
    </source>
</reference>
<evidence type="ECO:0000313" key="1">
    <source>
        <dbReference type="EMBL" id="MQA36969.1"/>
    </source>
</evidence>
<dbReference type="GO" id="GO:0032259">
    <property type="term" value="P:methylation"/>
    <property type="evidence" value="ECO:0007669"/>
    <property type="project" value="UniProtKB-KW"/>
</dbReference>
<dbReference type="Pfam" id="PF13578">
    <property type="entry name" value="Methyltransf_24"/>
    <property type="match status" value="1"/>
</dbReference>
<dbReference type="Proteomes" id="UP000440498">
    <property type="component" value="Unassembled WGS sequence"/>
</dbReference>
<evidence type="ECO:0000313" key="2">
    <source>
        <dbReference type="Proteomes" id="UP000440498"/>
    </source>
</evidence>